<organism evidence="1 2">
    <name type="scientific">Holotrichia oblita</name>
    <name type="common">Chafer beetle</name>
    <dbReference type="NCBI Taxonomy" id="644536"/>
    <lineage>
        <taxon>Eukaryota</taxon>
        <taxon>Metazoa</taxon>
        <taxon>Ecdysozoa</taxon>
        <taxon>Arthropoda</taxon>
        <taxon>Hexapoda</taxon>
        <taxon>Insecta</taxon>
        <taxon>Pterygota</taxon>
        <taxon>Neoptera</taxon>
        <taxon>Endopterygota</taxon>
        <taxon>Coleoptera</taxon>
        <taxon>Polyphaga</taxon>
        <taxon>Scarabaeiformia</taxon>
        <taxon>Scarabaeidae</taxon>
        <taxon>Melolonthinae</taxon>
        <taxon>Holotrichia</taxon>
    </lineage>
</organism>
<gene>
    <name evidence="1" type="ORF">MML48_4g00008076</name>
</gene>
<name>A0ACB9T8P1_HOLOL</name>
<reference evidence="1" key="1">
    <citation type="submission" date="2022-04" db="EMBL/GenBank/DDBJ databases">
        <title>Chromosome-scale genome assembly of Holotrichia oblita Faldermann.</title>
        <authorList>
            <person name="Rongchong L."/>
        </authorList>
    </citation>
    <scope>NUCLEOTIDE SEQUENCE</scope>
    <source>
        <strain evidence="1">81SQS9</strain>
    </source>
</reference>
<accession>A0ACB9T8P1</accession>
<evidence type="ECO:0000313" key="2">
    <source>
        <dbReference type="Proteomes" id="UP001056778"/>
    </source>
</evidence>
<protein>
    <submittedName>
        <fullName evidence="1">Uncharacterized protein</fullName>
    </submittedName>
</protein>
<evidence type="ECO:0000313" key="1">
    <source>
        <dbReference type="EMBL" id="KAI4463171.1"/>
    </source>
</evidence>
<dbReference type="Proteomes" id="UP001056778">
    <property type="component" value="Chromosome 4"/>
</dbReference>
<sequence length="716" mass="81888">MPRKRILKTDRVNIDESLIKQAIVSVFNGTLSERAAARTHGIKRSTLQSRIKKVLTKYSKHDFLKKTLQRDVDSGNESEGEDSPKYSNKYTTARQVFTTDEELQLENYIKKCSDMNYGLSYVDIEKLAFQFARALPHCKIPPEWQEAQKAKLGWRQGFMKRHPTLSLRKPESTSLSRSIAFNKHKINQFFDNYLHVLQRYKFTSDKIYNLDETGVTTVMKPVRIVATCGKKQVSQVASAERGELVTFVGIISAAGDNIPPIYIFPRLRNLGDLYMHNAPDNSLALGNKSGWMTAELFPEALKHVKKHTKCHPNDPILLLCDNHESHVSLASILFCRENGIVLLTFPPHTTHRLQPLDVGVFGPFKVYCNTTFNDWLISNPGKTISVKNIAYLTNLPFEKAFTRTNIKNSFKKPGIWPLNRLVFSDEDFASNYVTDMTEESISKSQGNRGNHQQNAEETEQQDELDKILNIEHEDPNKVLATNTEMVKEKEITDESNSPCTSKAARNILKDKKITPAIVRPFPKIAERRKKGKREPGKSRIMTDTPERDRLEEKENEKNIKKTKNVRRKLVCEVQTKKVLNNKRKKIEDFESSSSDSDLSPTFNESDDDISDDLDDVKELSKDSIKERDFVLVKFPVKNIIVHFVGQILKTMENKFEVKFLRRKGLSSTFYFPTIDDISVSSIDDIIAKLVPSSHVGTARTLSYFRFCYSFGSLLVN</sequence>
<keyword evidence="2" id="KW-1185">Reference proteome</keyword>
<comment type="caution">
    <text evidence="1">The sequence shown here is derived from an EMBL/GenBank/DDBJ whole genome shotgun (WGS) entry which is preliminary data.</text>
</comment>
<dbReference type="EMBL" id="CM043018">
    <property type="protein sequence ID" value="KAI4463171.1"/>
    <property type="molecule type" value="Genomic_DNA"/>
</dbReference>
<proteinExistence type="predicted"/>